<protein>
    <submittedName>
        <fullName evidence="2">Uncharacterized protein</fullName>
    </submittedName>
</protein>
<name>A0A7S3VJW3_DUNTE</name>
<evidence type="ECO:0000256" key="1">
    <source>
        <dbReference type="SAM" id="MobiDB-lite"/>
    </source>
</evidence>
<feature type="compositionally biased region" description="Low complexity" evidence="1">
    <location>
        <begin position="285"/>
        <end position="300"/>
    </location>
</feature>
<feature type="compositionally biased region" description="Polar residues" evidence="1">
    <location>
        <begin position="1"/>
        <end position="11"/>
    </location>
</feature>
<gene>
    <name evidence="2" type="ORF">DTER00134_LOCUS5509</name>
</gene>
<proteinExistence type="predicted"/>
<organism evidence="2">
    <name type="scientific">Dunaliella tertiolecta</name>
    <name type="common">Green alga</name>
    <dbReference type="NCBI Taxonomy" id="3047"/>
    <lineage>
        <taxon>Eukaryota</taxon>
        <taxon>Viridiplantae</taxon>
        <taxon>Chlorophyta</taxon>
        <taxon>core chlorophytes</taxon>
        <taxon>Chlorophyceae</taxon>
        <taxon>CS clade</taxon>
        <taxon>Chlamydomonadales</taxon>
        <taxon>Dunaliellaceae</taxon>
        <taxon>Dunaliella</taxon>
    </lineage>
</organism>
<feature type="compositionally biased region" description="Basic and acidic residues" evidence="1">
    <location>
        <begin position="225"/>
        <end position="263"/>
    </location>
</feature>
<feature type="region of interest" description="Disordered" evidence="1">
    <location>
        <begin position="49"/>
        <end position="86"/>
    </location>
</feature>
<feature type="region of interest" description="Disordered" evidence="1">
    <location>
        <begin position="201"/>
        <end position="409"/>
    </location>
</feature>
<feature type="compositionally biased region" description="Low complexity" evidence="1">
    <location>
        <begin position="392"/>
        <end position="404"/>
    </location>
</feature>
<accession>A0A7S3VJW3</accession>
<feature type="region of interest" description="Disordered" evidence="1">
    <location>
        <begin position="1"/>
        <end position="26"/>
    </location>
</feature>
<sequence length="589" mass="62250">MQLSQFSQTTCLLHGGPRHLPSPLPRRPGLLGRSSLCCNKHVAQGYREEGSASLGPEGVPFAKDGAAAKRPSPDKPVGKDTKKGKLQGLLPTASGRHLLLHAGRLLKDHFWPIVIIYAAKDSLSFVLHRLSQRLTNAAAEGLFGTSIPAAANPWWLYLESNFLESNVGYQACIVAFFLLALPLNILLSSLAASNTAIVCSPELTGMQGGSPSTRSSSGGGSSKDTSSKDTESRSSDRGNESDKSQSEKGGSRKPMGENERGAEQRPMQAESSSMSDGAPRHGEGSSDIGGASASRAAGPSTQQQVCDGVDGSVKSNTAVEGLWQAGGDQRSSGSKEGGHAEQSSIAAQSGPAGTLNGSAAAQEGSETEGGHEEHSTAAQAGPAGTVNAESTQQQGQQQQQQQQGPGLKQSIKDGLQEVKASLPAALAMLRRVWIVDLLFNLRALPLQGLSLLVLPVFWTVPRLLAIQLAVPVAIMEGRSGNDALARSSRLMDGFRSSYGWPFVALILAVRFVDGVRNAALTALPSRWWQEVIEMPILLTAIFSFTKLLLIRLQDLIPLAAYMYALKLNEEERQGSSQGASEQTSQGSTQ</sequence>
<feature type="compositionally biased region" description="Basic and acidic residues" evidence="1">
    <location>
        <begin position="71"/>
        <end position="83"/>
    </location>
</feature>
<dbReference type="AlphaFoldDB" id="A0A7S3VJW3"/>
<dbReference type="EMBL" id="HBIP01009946">
    <property type="protein sequence ID" value="CAE0490436.1"/>
    <property type="molecule type" value="Transcribed_RNA"/>
</dbReference>
<evidence type="ECO:0000313" key="2">
    <source>
        <dbReference type="EMBL" id="CAE0490436.1"/>
    </source>
</evidence>
<reference evidence="2" key="1">
    <citation type="submission" date="2021-01" db="EMBL/GenBank/DDBJ databases">
        <authorList>
            <person name="Corre E."/>
            <person name="Pelletier E."/>
            <person name="Niang G."/>
            <person name="Scheremetjew M."/>
            <person name="Finn R."/>
            <person name="Kale V."/>
            <person name="Holt S."/>
            <person name="Cochrane G."/>
            <person name="Meng A."/>
            <person name="Brown T."/>
            <person name="Cohen L."/>
        </authorList>
    </citation>
    <scope>NUCLEOTIDE SEQUENCE</scope>
    <source>
        <strain evidence="2">CCMP1320</strain>
    </source>
</reference>